<evidence type="ECO:0000259" key="4">
    <source>
        <dbReference type="PROSITE" id="PS50932"/>
    </source>
</evidence>
<evidence type="ECO:0000256" key="1">
    <source>
        <dbReference type="ARBA" id="ARBA00023015"/>
    </source>
</evidence>
<keyword evidence="2" id="KW-0238">DNA-binding</keyword>
<dbReference type="Pfam" id="PF00356">
    <property type="entry name" value="LacI"/>
    <property type="match status" value="1"/>
</dbReference>
<comment type="caution">
    <text evidence="5">The sequence shown here is derived from an EMBL/GenBank/DDBJ whole genome shotgun (WGS) entry which is preliminary data.</text>
</comment>
<feature type="domain" description="HTH lacI-type" evidence="4">
    <location>
        <begin position="10"/>
        <end position="64"/>
    </location>
</feature>
<dbReference type="InterPro" id="IPR001761">
    <property type="entry name" value="Peripla_BP/Lac1_sug-bd_dom"/>
</dbReference>
<dbReference type="SMART" id="SM00354">
    <property type="entry name" value="HTH_LACI"/>
    <property type="match status" value="1"/>
</dbReference>
<dbReference type="InterPro" id="IPR010982">
    <property type="entry name" value="Lambda_DNA-bd_dom_sf"/>
</dbReference>
<dbReference type="Gene3D" id="3.40.50.2300">
    <property type="match status" value="2"/>
</dbReference>
<dbReference type="SUPFAM" id="SSF53822">
    <property type="entry name" value="Periplasmic binding protein-like I"/>
    <property type="match status" value="1"/>
</dbReference>
<proteinExistence type="predicted"/>
<sequence>MTNKQKKESVTISDIAKKLNIATSTVSRALNNNEKISEATKKKVQDVALELGYEISLAASSLVKKSTNLIGVIVPKVGSEFYADVINGIQEKAQEKGYKVIICQSDENVKQEIEMTKVLNATRVDGVIACLSMETKSVEHFKAFEKNNIPIVMFDRVSYDINGPKVVIDDYEAGYVAANHLIKIGRENIAHLSGNTQVKAFEDRTHGFKDALKEHKLPLHPQFLLSCDLSEKDIRTALKMWMNGAQKPDAIITSSAQSGLILTTVLKSMGYNIPEDLSIITLGNTASNEFITPTLSAINIPGKEIGRASFDEIFTCIKEGKSSNNISVKPIQLLIRNSSFKA</sequence>
<gene>
    <name evidence="5" type="ORF">HHU12_18960</name>
</gene>
<dbReference type="PANTHER" id="PTHR30146">
    <property type="entry name" value="LACI-RELATED TRANSCRIPTIONAL REPRESSOR"/>
    <property type="match status" value="1"/>
</dbReference>
<evidence type="ECO:0000313" key="5">
    <source>
        <dbReference type="EMBL" id="NME70062.1"/>
    </source>
</evidence>
<reference evidence="5 6" key="1">
    <citation type="submission" date="2020-04" db="EMBL/GenBank/DDBJ databases">
        <title>Flammeovirga sp. SR4, a novel species isolated from seawater.</title>
        <authorList>
            <person name="Wang X."/>
        </authorList>
    </citation>
    <scope>NUCLEOTIDE SEQUENCE [LARGE SCALE GENOMIC DNA]</scope>
    <source>
        <strain evidence="5 6">ATCC 23126</strain>
    </source>
</reference>
<dbReference type="InterPro" id="IPR000843">
    <property type="entry name" value="HTH_LacI"/>
</dbReference>
<name>A0A7X9XAV2_9BACT</name>
<keyword evidence="1" id="KW-0805">Transcription regulation</keyword>
<dbReference type="SUPFAM" id="SSF47413">
    <property type="entry name" value="lambda repressor-like DNA-binding domains"/>
    <property type="match status" value="1"/>
</dbReference>
<dbReference type="Pfam" id="PF00532">
    <property type="entry name" value="Peripla_BP_1"/>
    <property type="match status" value="1"/>
</dbReference>
<dbReference type="AlphaFoldDB" id="A0A7X9XAV2"/>
<dbReference type="Proteomes" id="UP000576082">
    <property type="component" value="Unassembled WGS sequence"/>
</dbReference>
<accession>A0A7X9XAV2</accession>
<dbReference type="PROSITE" id="PS50932">
    <property type="entry name" value="HTH_LACI_2"/>
    <property type="match status" value="1"/>
</dbReference>
<dbReference type="GO" id="GO:0000976">
    <property type="term" value="F:transcription cis-regulatory region binding"/>
    <property type="evidence" value="ECO:0007669"/>
    <property type="project" value="TreeGrafter"/>
</dbReference>
<dbReference type="InterPro" id="IPR028082">
    <property type="entry name" value="Peripla_BP_I"/>
</dbReference>
<evidence type="ECO:0000256" key="3">
    <source>
        <dbReference type="ARBA" id="ARBA00023163"/>
    </source>
</evidence>
<dbReference type="EMBL" id="JABANE010000054">
    <property type="protein sequence ID" value="NME70062.1"/>
    <property type="molecule type" value="Genomic_DNA"/>
</dbReference>
<dbReference type="CDD" id="cd06267">
    <property type="entry name" value="PBP1_LacI_sugar_binding-like"/>
    <property type="match status" value="1"/>
</dbReference>
<keyword evidence="3" id="KW-0804">Transcription</keyword>
<keyword evidence="6" id="KW-1185">Reference proteome</keyword>
<dbReference type="Gene3D" id="1.10.260.40">
    <property type="entry name" value="lambda repressor-like DNA-binding domains"/>
    <property type="match status" value="1"/>
</dbReference>
<protein>
    <submittedName>
        <fullName evidence="5">LacI family transcriptional regulator</fullName>
    </submittedName>
</protein>
<dbReference type="PANTHER" id="PTHR30146:SF109">
    <property type="entry name" value="HTH-TYPE TRANSCRIPTIONAL REGULATOR GALS"/>
    <property type="match status" value="1"/>
</dbReference>
<organism evidence="5 6">
    <name type="scientific">Flammeovirga aprica JL-4</name>
    <dbReference type="NCBI Taxonomy" id="694437"/>
    <lineage>
        <taxon>Bacteria</taxon>
        <taxon>Pseudomonadati</taxon>
        <taxon>Bacteroidota</taxon>
        <taxon>Cytophagia</taxon>
        <taxon>Cytophagales</taxon>
        <taxon>Flammeovirgaceae</taxon>
        <taxon>Flammeovirga</taxon>
    </lineage>
</organism>
<dbReference type="CDD" id="cd01392">
    <property type="entry name" value="HTH_LacI"/>
    <property type="match status" value="1"/>
</dbReference>
<dbReference type="RefSeq" id="WP_169658312.1">
    <property type="nucleotide sequence ID" value="NZ_JABANE010000054.1"/>
</dbReference>
<evidence type="ECO:0000256" key="2">
    <source>
        <dbReference type="ARBA" id="ARBA00023125"/>
    </source>
</evidence>
<dbReference type="GO" id="GO:0003700">
    <property type="term" value="F:DNA-binding transcription factor activity"/>
    <property type="evidence" value="ECO:0007669"/>
    <property type="project" value="TreeGrafter"/>
</dbReference>
<evidence type="ECO:0000313" key="6">
    <source>
        <dbReference type="Proteomes" id="UP000576082"/>
    </source>
</evidence>